<dbReference type="GO" id="GO:0071108">
    <property type="term" value="P:protein K48-linked deubiquitination"/>
    <property type="evidence" value="ECO:0007669"/>
    <property type="project" value="TreeGrafter"/>
</dbReference>
<evidence type="ECO:0000313" key="6">
    <source>
        <dbReference type="Proteomes" id="UP001378592"/>
    </source>
</evidence>
<accession>A0AAN9VWP0</accession>
<comment type="function">
    <text evidence="2">Hydrolase that can specifically remove 'Lys-48'-linked conjugated ubiquitin from proteins. Has exodeubiquitinase activity and has a preference for long polyubiquitin chains. May play a regulatory role at the level of protein turnover.</text>
</comment>
<keyword evidence="6" id="KW-1185">Reference proteome</keyword>
<dbReference type="AlphaFoldDB" id="A0AAN9VWP0"/>
<dbReference type="EC" id="3.4.19.12" evidence="2"/>
<dbReference type="GO" id="GO:0016807">
    <property type="term" value="F:cysteine-type carboxypeptidase activity"/>
    <property type="evidence" value="ECO:0007669"/>
    <property type="project" value="TreeGrafter"/>
</dbReference>
<name>A0AAN9VWP0_9ORTH</name>
<dbReference type="GO" id="GO:1990380">
    <property type="term" value="F:K48-linked deubiquitinase activity"/>
    <property type="evidence" value="ECO:0007669"/>
    <property type="project" value="UniProtKB-UniRule"/>
</dbReference>
<proteinExistence type="inferred from homology"/>
<keyword evidence="2" id="KW-0378">Hydrolase</keyword>
<feature type="signal peptide" evidence="3">
    <location>
        <begin position="1"/>
        <end position="34"/>
    </location>
</feature>
<dbReference type="EMBL" id="JAZDUA010000172">
    <property type="protein sequence ID" value="KAK7865539.1"/>
    <property type="molecule type" value="Genomic_DNA"/>
</dbReference>
<dbReference type="GO" id="GO:0036435">
    <property type="term" value="F:K48-linked polyubiquitin modification-dependent protein binding"/>
    <property type="evidence" value="ECO:0007669"/>
    <property type="project" value="UniProtKB-UniRule"/>
</dbReference>
<evidence type="ECO:0000259" key="4">
    <source>
        <dbReference type="Pfam" id="PF04424"/>
    </source>
</evidence>
<dbReference type="Pfam" id="PF04424">
    <property type="entry name" value="MINDY_DUB"/>
    <property type="match status" value="1"/>
</dbReference>
<sequence>MQNANGPCPLIAVANTLLLRGRVLISDMVVVVTAAQLVEYVSDAVADTVANVNAHDAIAVLPELQHGLDVNVRFGGVSDFEPTRECAVFDVLRIPLYHGWLVDPQCEAAARAVGRMGYNELVEHILANKSRSCGI</sequence>
<dbReference type="GO" id="GO:0004843">
    <property type="term" value="F:cysteine-type deubiquitinase activity"/>
    <property type="evidence" value="ECO:0007669"/>
    <property type="project" value="UniProtKB-UniRule"/>
</dbReference>
<dbReference type="GO" id="GO:0140934">
    <property type="term" value="F:histone deubiquitinase activity"/>
    <property type="evidence" value="ECO:0007669"/>
    <property type="project" value="UniProtKB-UniRule"/>
</dbReference>
<feature type="domain" description="MINDY deubiquitinase" evidence="4">
    <location>
        <begin position="1"/>
        <end position="128"/>
    </location>
</feature>
<keyword evidence="2" id="KW-0645">Protease</keyword>
<evidence type="ECO:0000256" key="1">
    <source>
        <dbReference type="ARBA" id="ARBA00006616"/>
    </source>
</evidence>
<gene>
    <name evidence="5" type="ORF">R5R35_010083</name>
</gene>
<keyword evidence="3" id="KW-0732">Signal</keyword>
<dbReference type="InterPro" id="IPR033979">
    <property type="entry name" value="MINDY_domain"/>
</dbReference>
<comment type="catalytic activity">
    <reaction evidence="2">
        <text>Thiol-dependent hydrolysis of ester, thioester, amide, peptide and isopeptide bonds formed by the C-terminal Gly of ubiquitin (a 76-residue protein attached to proteins as an intracellular targeting signal).</text>
        <dbReference type="EC" id="3.4.19.12"/>
    </reaction>
</comment>
<dbReference type="GO" id="GO:0005829">
    <property type="term" value="C:cytosol"/>
    <property type="evidence" value="ECO:0007669"/>
    <property type="project" value="TreeGrafter"/>
</dbReference>
<dbReference type="GO" id="GO:0006508">
    <property type="term" value="P:proteolysis"/>
    <property type="evidence" value="ECO:0007669"/>
    <property type="project" value="UniProtKB-KW"/>
</dbReference>
<evidence type="ECO:0000256" key="2">
    <source>
        <dbReference type="RuleBase" id="RU367139"/>
    </source>
</evidence>
<organism evidence="5 6">
    <name type="scientific">Gryllus longicercus</name>
    <dbReference type="NCBI Taxonomy" id="2509291"/>
    <lineage>
        <taxon>Eukaryota</taxon>
        <taxon>Metazoa</taxon>
        <taxon>Ecdysozoa</taxon>
        <taxon>Arthropoda</taxon>
        <taxon>Hexapoda</taxon>
        <taxon>Insecta</taxon>
        <taxon>Pterygota</taxon>
        <taxon>Neoptera</taxon>
        <taxon>Polyneoptera</taxon>
        <taxon>Orthoptera</taxon>
        <taxon>Ensifera</taxon>
        <taxon>Gryllidea</taxon>
        <taxon>Grylloidea</taxon>
        <taxon>Gryllidae</taxon>
        <taxon>Gryllinae</taxon>
        <taxon>Gryllus</taxon>
    </lineage>
</organism>
<evidence type="ECO:0000313" key="5">
    <source>
        <dbReference type="EMBL" id="KAK7865539.1"/>
    </source>
</evidence>
<comment type="caution">
    <text evidence="5">The sequence shown here is derived from an EMBL/GenBank/DDBJ whole genome shotgun (WGS) entry which is preliminary data.</text>
</comment>
<dbReference type="PANTHER" id="PTHR18063">
    <property type="entry name" value="NF-E2 INDUCIBLE PROTEIN"/>
    <property type="match status" value="1"/>
</dbReference>
<feature type="chain" id="PRO_5042868179" description="Ubiquitin carboxyl-terminal hydrolase" evidence="3">
    <location>
        <begin position="35"/>
        <end position="135"/>
    </location>
</feature>
<dbReference type="InterPro" id="IPR007518">
    <property type="entry name" value="MINDY"/>
</dbReference>
<keyword evidence="2" id="KW-0788">Thiol protease</keyword>
<dbReference type="Proteomes" id="UP001378592">
    <property type="component" value="Unassembled WGS sequence"/>
</dbReference>
<keyword evidence="2" id="KW-0833">Ubl conjugation pathway</keyword>
<dbReference type="GO" id="GO:0071944">
    <property type="term" value="C:cell periphery"/>
    <property type="evidence" value="ECO:0007669"/>
    <property type="project" value="TreeGrafter"/>
</dbReference>
<comment type="similarity">
    <text evidence="1 2">Belongs to the MINDY deubiquitinase family. FAM63 subfamily.</text>
</comment>
<protein>
    <recommendedName>
        <fullName evidence="2">Ubiquitin carboxyl-terminal hydrolase</fullName>
        <ecNumber evidence="2">3.4.19.12</ecNumber>
    </recommendedName>
</protein>
<reference evidence="5 6" key="1">
    <citation type="submission" date="2024-03" db="EMBL/GenBank/DDBJ databases">
        <title>The genome assembly and annotation of the cricket Gryllus longicercus Weissman &amp; Gray.</title>
        <authorList>
            <person name="Szrajer S."/>
            <person name="Gray D."/>
            <person name="Ylla G."/>
        </authorList>
    </citation>
    <scope>NUCLEOTIDE SEQUENCE [LARGE SCALE GENOMIC DNA]</scope>
    <source>
        <strain evidence="5">DAG 2021-001</strain>
        <tissue evidence="5">Whole body minus gut</tissue>
    </source>
</reference>
<dbReference type="PANTHER" id="PTHR18063:SF6">
    <property type="entry name" value="UBIQUITIN CARBOXYL-TERMINAL HYDROLASE"/>
    <property type="match status" value="1"/>
</dbReference>
<evidence type="ECO:0000256" key="3">
    <source>
        <dbReference type="SAM" id="SignalP"/>
    </source>
</evidence>